<dbReference type="EMBL" id="CP003060">
    <property type="protein sequence ID" value="AEP31475.1"/>
    <property type="molecule type" value="Genomic_DNA"/>
</dbReference>
<feature type="transmembrane region" description="Helical" evidence="6">
    <location>
        <begin position="674"/>
        <end position="698"/>
    </location>
</feature>
<evidence type="ECO:0000259" key="8">
    <source>
        <dbReference type="Pfam" id="PF12704"/>
    </source>
</evidence>
<dbReference type="InterPro" id="IPR050250">
    <property type="entry name" value="Macrolide_Exporter_MacB"/>
</dbReference>
<dbReference type="InterPro" id="IPR025857">
    <property type="entry name" value="MacB_PCD"/>
</dbReference>
<evidence type="ECO:0000256" key="2">
    <source>
        <dbReference type="ARBA" id="ARBA00022475"/>
    </source>
</evidence>
<feature type="transmembrane region" description="Helical" evidence="6">
    <location>
        <begin position="718"/>
        <end position="740"/>
    </location>
</feature>
<keyword evidence="10" id="KW-1185">Reference proteome</keyword>
<feature type="domain" description="MacB-like periplasmic core" evidence="8">
    <location>
        <begin position="20"/>
        <end position="229"/>
    </location>
</feature>
<evidence type="ECO:0000313" key="10">
    <source>
        <dbReference type="Proteomes" id="UP000009282"/>
    </source>
</evidence>
<feature type="domain" description="ABC3 transporter permease C-terminal" evidence="7">
    <location>
        <begin position="677"/>
        <end position="785"/>
    </location>
</feature>
<dbReference type="Pfam" id="PF02687">
    <property type="entry name" value="FtsX"/>
    <property type="match status" value="2"/>
</dbReference>
<evidence type="ECO:0000256" key="5">
    <source>
        <dbReference type="ARBA" id="ARBA00023136"/>
    </source>
</evidence>
<dbReference type="AlphaFoldDB" id="G4QN56"/>
<feature type="transmembrane region" description="Helical" evidence="6">
    <location>
        <begin position="326"/>
        <end position="345"/>
    </location>
</feature>
<evidence type="ECO:0000256" key="1">
    <source>
        <dbReference type="ARBA" id="ARBA00004651"/>
    </source>
</evidence>
<dbReference type="InterPro" id="IPR003838">
    <property type="entry name" value="ABC3_permease_C"/>
</dbReference>
<keyword evidence="2" id="KW-1003">Cell membrane</keyword>
<proteinExistence type="predicted"/>
<dbReference type="Pfam" id="PF12704">
    <property type="entry name" value="MacB_PCD"/>
    <property type="match status" value="1"/>
</dbReference>
<accession>G4QN56</accession>
<feature type="transmembrane region" description="Helical" evidence="6">
    <location>
        <begin position="365"/>
        <end position="392"/>
    </location>
</feature>
<keyword evidence="3 6" id="KW-0812">Transmembrane</keyword>
<evidence type="ECO:0000256" key="6">
    <source>
        <dbReference type="SAM" id="Phobius"/>
    </source>
</evidence>
<feature type="domain" description="ABC3 transporter permease C-terminal" evidence="7">
    <location>
        <begin position="277"/>
        <end position="389"/>
    </location>
</feature>
<dbReference type="HOGENOM" id="CLU_008713_1_0_6"/>
<dbReference type="GO" id="GO:0005886">
    <property type="term" value="C:plasma membrane"/>
    <property type="evidence" value="ECO:0007669"/>
    <property type="project" value="UniProtKB-SubCell"/>
</dbReference>
<dbReference type="PANTHER" id="PTHR30572">
    <property type="entry name" value="MEMBRANE COMPONENT OF TRANSPORTER-RELATED"/>
    <property type="match status" value="1"/>
</dbReference>
<evidence type="ECO:0000313" key="9">
    <source>
        <dbReference type="EMBL" id="AEP31475.1"/>
    </source>
</evidence>
<protein>
    <submittedName>
        <fullName evidence="9">ABC transporter, permease protein</fullName>
    </submittedName>
</protein>
<dbReference type="OrthoDB" id="9770036at2"/>
<dbReference type="PANTHER" id="PTHR30572:SF18">
    <property type="entry name" value="ABC-TYPE MACROLIDE FAMILY EXPORT SYSTEM PERMEASE COMPONENT 2"/>
    <property type="match status" value="1"/>
</dbReference>
<dbReference type="STRING" id="1085623.GNIT_3381"/>
<sequence length="797" mass="88321">MFNHYLKIAYRANLNHKRHSILNIFGLALGLSAALVVGLFVQHELSYDKWQPNVDTTYRVDLDFSSFGFDVQPSANLNRSQKFKTRSGVEDVFGLVRASDIDSSLTNVNYGGNSFQLASLFVATENIESFIKLKIVDGDIREALDQPWQLALSQKEATRIFGQDRALGKVLNTQKGVYTVAAVFEDLPENTHFAFTSLTYNDSYISDLRTHMHYVYVRLASNVDLNALELSLSHAYTIGDEIDRLKVKLTPIKDIHLHHISDLKLGGSWETVLLCFLLSGLLVAVSCINFVNMSIAQVARRAKEAGIRKTLGASQSQLIFQYLLEAWLLTVVALFVACIFIDLSMPFVETLLQRKLPISYGPFEVFLLFSFSVLITLFAGTYPAVFLSSFSAHRTLSGELVHGRTAIYIRKSLLVFQAAISIGLVTSILIFNTQLKALEDLDTGFDTKSSIMVEGLEQSAVFTKGVSSVLERIEREDGVMSAMPIDTKLTDGFLYSFELLFPNGTQSESYIPAIGTGYQPVKNLGLNLLAGREFNVNYASDWFQASDDSAQASIIITKSLALLAGYKTPQDAIGQTFLRDGLSLLVVGVVDDIILGNNRESYSQVLFICGFSLNTDTNVIVNIESDLSILKQAQITNKLQNILANELEMFEPRISLVSDAIQNNLNADKRVLKIVSLFGVLAIVIACIGIFGLASFTIHQKRREIALRKVLGATPISIINLVAKEFVLLVLISALLAWPITYFLMSQWLQEFNTQINQAIWMYLSATSLVLAVTWSTVTCIVFIAAGKSPAEVLRAE</sequence>
<evidence type="ECO:0000256" key="3">
    <source>
        <dbReference type="ARBA" id="ARBA00022692"/>
    </source>
</evidence>
<evidence type="ECO:0000259" key="7">
    <source>
        <dbReference type="Pfam" id="PF02687"/>
    </source>
</evidence>
<keyword evidence="4 6" id="KW-1133">Transmembrane helix</keyword>
<evidence type="ECO:0000256" key="4">
    <source>
        <dbReference type="ARBA" id="ARBA00022989"/>
    </source>
</evidence>
<feature type="transmembrane region" description="Helical" evidence="6">
    <location>
        <begin position="760"/>
        <end position="786"/>
    </location>
</feature>
<dbReference type="Proteomes" id="UP000009282">
    <property type="component" value="Chromosome"/>
</dbReference>
<feature type="transmembrane region" description="Helical" evidence="6">
    <location>
        <begin position="413"/>
        <end position="431"/>
    </location>
</feature>
<keyword evidence="5 6" id="KW-0472">Membrane</keyword>
<name>G4QN56_GLANF</name>
<feature type="transmembrane region" description="Helical" evidence="6">
    <location>
        <begin position="21"/>
        <end position="41"/>
    </location>
</feature>
<dbReference type="KEGG" id="gni:GNIT_3381"/>
<reference evidence="9 10" key="1">
    <citation type="journal article" date="2011" name="J. Bacteriol.">
        <title>Complete genome sequence of seawater bacterium Glaciecola nitratireducens FR1064T.</title>
        <authorList>
            <person name="Bian F."/>
            <person name="Qin Q.L."/>
            <person name="Xie B.B."/>
            <person name="Shu Y.L."/>
            <person name="Zhang X.Y."/>
            <person name="Yu Y."/>
            <person name="Chen B."/>
            <person name="Chen X.L."/>
            <person name="Zhou B.C."/>
            <person name="Zhang Y.Z."/>
        </authorList>
    </citation>
    <scope>NUCLEOTIDE SEQUENCE [LARGE SCALE GENOMIC DNA]</scope>
    <source>
        <strain evidence="10">JCM 12485 / KCTC 12276 / FR1064</strain>
    </source>
</reference>
<dbReference type="eggNOG" id="COG0577">
    <property type="taxonomic scope" value="Bacteria"/>
</dbReference>
<feature type="transmembrane region" description="Helical" evidence="6">
    <location>
        <begin position="271"/>
        <end position="291"/>
    </location>
</feature>
<dbReference type="RefSeq" id="WP_014110346.1">
    <property type="nucleotide sequence ID" value="NC_016041.1"/>
</dbReference>
<dbReference type="GO" id="GO:0022857">
    <property type="term" value="F:transmembrane transporter activity"/>
    <property type="evidence" value="ECO:0007669"/>
    <property type="project" value="TreeGrafter"/>
</dbReference>
<gene>
    <name evidence="9" type="ordered locus">GNIT_3381</name>
</gene>
<organism evidence="9 10">
    <name type="scientific">Glaciecola nitratireducens (strain JCM 12485 / KCTC 12276 / FR1064)</name>
    <dbReference type="NCBI Taxonomy" id="1085623"/>
    <lineage>
        <taxon>Bacteria</taxon>
        <taxon>Pseudomonadati</taxon>
        <taxon>Pseudomonadota</taxon>
        <taxon>Gammaproteobacteria</taxon>
        <taxon>Alteromonadales</taxon>
        <taxon>Alteromonadaceae</taxon>
        <taxon>Brumicola</taxon>
    </lineage>
</organism>
<comment type="subcellular location">
    <subcellularLocation>
        <location evidence="1">Cell membrane</location>
        <topology evidence="1">Multi-pass membrane protein</topology>
    </subcellularLocation>
</comment>